<keyword evidence="7" id="KW-0769">Symport</keyword>
<accession>A0A132A5Z5</accession>
<dbReference type="Pfam" id="PF00375">
    <property type="entry name" value="SDF"/>
    <property type="match status" value="1"/>
</dbReference>
<dbReference type="InterPro" id="IPR036458">
    <property type="entry name" value="Na:dicarbo_symporter_sf"/>
</dbReference>
<dbReference type="Proteomes" id="UP000616769">
    <property type="component" value="Unassembled WGS sequence"/>
</dbReference>
<evidence type="ECO:0000256" key="4">
    <source>
        <dbReference type="ARBA" id="ARBA00022692"/>
    </source>
</evidence>
<dbReference type="PANTHER" id="PTHR11958">
    <property type="entry name" value="SODIUM/DICARBOXYLATE SYMPORTER-RELATED"/>
    <property type="match status" value="1"/>
</dbReference>
<dbReference type="GO" id="GO:0005886">
    <property type="term" value="C:plasma membrane"/>
    <property type="evidence" value="ECO:0007669"/>
    <property type="project" value="TreeGrafter"/>
</dbReference>
<gene>
    <name evidence="8" type="ORF">QR98_0048570</name>
</gene>
<keyword evidence="5 7" id="KW-1133">Transmembrane helix</keyword>
<dbReference type="PANTHER" id="PTHR11958:SF63">
    <property type="entry name" value="AMINO ACID TRANSPORTER"/>
    <property type="match status" value="1"/>
</dbReference>
<organism evidence="8 9">
    <name type="scientific">Sarcoptes scabiei</name>
    <name type="common">Itch mite</name>
    <name type="synonym">Acarus scabiei</name>
    <dbReference type="NCBI Taxonomy" id="52283"/>
    <lineage>
        <taxon>Eukaryota</taxon>
        <taxon>Metazoa</taxon>
        <taxon>Ecdysozoa</taxon>
        <taxon>Arthropoda</taxon>
        <taxon>Chelicerata</taxon>
        <taxon>Arachnida</taxon>
        <taxon>Acari</taxon>
        <taxon>Acariformes</taxon>
        <taxon>Sarcoptiformes</taxon>
        <taxon>Astigmata</taxon>
        <taxon>Psoroptidia</taxon>
        <taxon>Sarcoptoidea</taxon>
        <taxon>Sarcoptidae</taxon>
        <taxon>Sarcoptinae</taxon>
        <taxon>Sarcoptes</taxon>
    </lineage>
</organism>
<proteinExistence type="inferred from homology"/>
<sequence length="239" mass="26864">MPYGMFCWMFTESLKIKSLNEIIGQIFYFYFIAICLFLTIWFIFYPLVFFVIVRKNPYRLHRAILPAVIVAGASSSSAIALPFTMECMEDDYGLSLIISKMVLPLGMTLNMNGSAMYYPMVGVFISQIKQVPQNFLSLTVLCVFALVMSMGFPGVPAGGTTLITHLAFASILGIDNPQDMIIMVLTLDWIMERFRTITNIMGDCFVAKCVEKLAAIDEKTTPPKPNNQNIEIKEIVQSD</sequence>
<keyword evidence="3 7" id="KW-0813">Transport</keyword>
<name>A0A132A5Z5_SARSC</name>
<evidence type="ECO:0000256" key="3">
    <source>
        <dbReference type="ARBA" id="ARBA00022448"/>
    </source>
</evidence>
<dbReference type="GO" id="GO:0005313">
    <property type="term" value="F:L-glutamate transmembrane transporter activity"/>
    <property type="evidence" value="ECO:0007669"/>
    <property type="project" value="TreeGrafter"/>
</dbReference>
<evidence type="ECO:0000256" key="6">
    <source>
        <dbReference type="ARBA" id="ARBA00023136"/>
    </source>
</evidence>
<feature type="transmembrane region" description="Helical" evidence="7">
    <location>
        <begin position="27"/>
        <end position="52"/>
    </location>
</feature>
<feature type="transmembrane region" description="Helical" evidence="7">
    <location>
        <begin position="64"/>
        <end position="85"/>
    </location>
</feature>
<comment type="caution">
    <text evidence="8">The sequence shown here is derived from an EMBL/GenBank/DDBJ whole genome shotgun (WGS) entry which is preliminary data.</text>
</comment>
<protein>
    <recommendedName>
        <fullName evidence="7">Amino acid transporter</fullName>
    </recommendedName>
</protein>
<evidence type="ECO:0000256" key="5">
    <source>
        <dbReference type="ARBA" id="ARBA00022989"/>
    </source>
</evidence>
<dbReference type="SUPFAM" id="SSF118215">
    <property type="entry name" value="Proton glutamate symport protein"/>
    <property type="match status" value="1"/>
</dbReference>
<dbReference type="AlphaFoldDB" id="A0A132A5Z5"/>
<dbReference type="EMBL" id="JXLN01010843">
    <property type="protein sequence ID" value="KPM06382.1"/>
    <property type="molecule type" value="Genomic_DNA"/>
</dbReference>
<comment type="similarity">
    <text evidence="2 7">Belongs to the dicarboxylate/amino acid:cation symporter (DAACS) (TC 2.A.23) family.</text>
</comment>
<evidence type="ECO:0000313" key="9">
    <source>
        <dbReference type="Proteomes" id="UP000616769"/>
    </source>
</evidence>
<dbReference type="OrthoDB" id="5877963at2759"/>
<keyword evidence="6 7" id="KW-0472">Membrane</keyword>
<dbReference type="GO" id="GO:0015501">
    <property type="term" value="F:glutamate:sodium symporter activity"/>
    <property type="evidence" value="ECO:0007669"/>
    <property type="project" value="TreeGrafter"/>
</dbReference>
<comment type="caution">
    <text evidence="7">Lacks conserved residue(s) required for the propagation of feature annotation.</text>
</comment>
<reference evidence="8 9" key="1">
    <citation type="journal article" date="2015" name="Parasit. Vectors">
        <title>Draft genome of the scabies mite.</title>
        <authorList>
            <person name="Rider S.D.Jr."/>
            <person name="Morgan M.S."/>
            <person name="Arlian L.G."/>
        </authorList>
    </citation>
    <scope>NUCLEOTIDE SEQUENCE [LARGE SCALE GENOMIC DNA]</scope>
    <source>
        <strain evidence="8">Arlian Lab</strain>
    </source>
</reference>
<evidence type="ECO:0000256" key="2">
    <source>
        <dbReference type="ARBA" id="ARBA00006148"/>
    </source>
</evidence>
<keyword evidence="4 7" id="KW-0812">Transmembrane</keyword>
<evidence type="ECO:0000256" key="1">
    <source>
        <dbReference type="ARBA" id="ARBA00004141"/>
    </source>
</evidence>
<feature type="transmembrane region" description="Helical" evidence="7">
    <location>
        <begin position="135"/>
        <end position="155"/>
    </location>
</feature>
<evidence type="ECO:0000256" key="7">
    <source>
        <dbReference type="RuleBase" id="RU361216"/>
    </source>
</evidence>
<evidence type="ECO:0000313" key="8">
    <source>
        <dbReference type="EMBL" id="KPM06382.1"/>
    </source>
</evidence>
<dbReference type="PRINTS" id="PR00173">
    <property type="entry name" value="EDTRNSPORT"/>
</dbReference>
<comment type="subcellular location">
    <subcellularLocation>
        <location evidence="1 7">Membrane</location>
        <topology evidence="1 7">Multi-pass membrane protein</topology>
    </subcellularLocation>
</comment>
<dbReference type="Gene3D" id="1.10.3860.10">
    <property type="entry name" value="Sodium:dicarboxylate symporter"/>
    <property type="match status" value="1"/>
</dbReference>
<dbReference type="InterPro" id="IPR001991">
    <property type="entry name" value="Na-dicarboxylate_symporter"/>
</dbReference>
<feature type="transmembrane region" description="Helical" evidence="7">
    <location>
        <begin position="105"/>
        <end position="128"/>
    </location>
</feature>
<dbReference type="InterPro" id="IPR050746">
    <property type="entry name" value="DAACS"/>
</dbReference>
<dbReference type="GO" id="GO:0015175">
    <property type="term" value="F:neutral L-amino acid transmembrane transporter activity"/>
    <property type="evidence" value="ECO:0007669"/>
    <property type="project" value="TreeGrafter"/>
</dbReference>
<dbReference type="VEuPathDB" id="VectorBase:SSCA001209"/>